<dbReference type="Gene3D" id="3.40.50.720">
    <property type="entry name" value="NAD(P)-binding Rossmann-like Domain"/>
    <property type="match status" value="1"/>
</dbReference>
<accession>A0A9P0DJ88</accession>
<gene>
    <name evidence="12" type="ORF">CEUTPL_LOCUS10794</name>
</gene>
<dbReference type="InterPro" id="IPR026055">
    <property type="entry name" value="FAR"/>
</dbReference>
<keyword evidence="10" id="KW-0560">Oxidoreductase</keyword>
<evidence type="ECO:0000256" key="4">
    <source>
        <dbReference type="ARBA" id="ARBA00022692"/>
    </source>
</evidence>
<dbReference type="GO" id="GO:0016020">
    <property type="term" value="C:membrane"/>
    <property type="evidence" value="ECO:0007669"/>
    <property type="project" value="UniProtKB-SubCell"/>
</dbReference>
<keyword evidence="3 10" id="KW-0444">Lipid biosynthesis</keyword>
<dbReference type="EC" id="1.2.1.84" evidence="10"/>
<dbReference type="InterPro" id="IPR013120">
    <property type="entry name" value="FAR_NAD-bd"/>
</dbReference>
<keyword evidence="6 10" id="KW-1133">Transmembrane helix</keyword>
<comment type="subcellular location">
    <subcellularLocation>
        <location evidence="1">Membrane</location>
        <topology evidence="1">Multi-pass membrane protein</topology>
    </subcellularLocation>
</comment>
<dbReference type="InterPro" id="IPR036291">
    <property type="entry name" value="NAD(P)-bd_dom_sf"/>
</dbReference>
<evidence type="ECO:0000256" key="7">
    <source>
        <dbReference type="ARBA" id="ARBA00023098"/>
    </source>
</evidence>
<evidence type="ECO:0000256" key="6">
    <source>
        <dbReference type="ARBA" id="ARBA00022989"/>
    </source>
</evidence>
<organism evidence="12 13">
    <name type="scientific">Ceutorhynchus assimilis</name>
    <name type="common">cabbage seed weevil</name>
    <dbReference type="NCBI Taxonomy" id="467358"/>
    <lineage>
        <taxon>Eukaryota</taxon>
        <taxon>Metazoa</taxon>
        <taxon>Ecdysozoa</taxon>
        <taxon>Arthropoda</taxon>
        <taxon>Hexapoda</taxon>
        <taxon>Insecta</taxon>
        <taxon>Pterygota</taxon>
        <taxon>Neoptera</taxon>
        <taxon>Endopterygota</taxon>
        <taxon>Coleoptera</taxon>
        <taxon>Polyphaga</taxon>
        <taxon>Cucujiformia</taxon>
        <taxon>Curculionidae</taxon>
        <taxon>Ceutorhynchinae</taxon>
        <taxon>Ceutorhynchus</taxon>
    </lineage>
</organism>
<comment type="function">
    <text evidence="10">Catalyzes the reduction of fatty acyl-CoA to fatty alcohols.</text>
</comment>
<comment type="catalytic activity">
    <reaction evidence="9 10">
        <text>a long-chain fatty acyl-CoA + 2 NADPH + 2 H(+) = a long-chain primary fatty alcohol + 2 NADP(+) + CoA</text>
        <dbReference type="Rhea" id="RHEA:52716"/>
        <dbReference type="ChEBI" id="CHEBI:15378"/>
        <dbReference type="ChEBI" id="CHEBI:57287"/>
        <dbReference type="ChEBI" id="CHEBI:57783"/>
        <dbReference type="ChEBI" id="CHEBI:58349"/>
        <dbReference type="ChEBI" id="CHEBI:77396"/>
        <dbReference type="ChEBI" id="CHEBI:83139"/>
        <dbReference type="EC" id="1.2.1.84"/>
    </reaction>
</comment>
<evidence type="ECO:0000256" key="5">
    <source>
        <dbReference type="ARBA" id="ARBA00022857"/>
    </source>
</evidence>
<proteinExistence type="inferred from homology"/>
<evidence type="ECO:0000256" key="3">
    <source>
        <dbReference type="ARBA" id="ARBA00022516"/>
    </source>
</evidence>
<evidence type="ECO:0000313" key="12">
    <source>
        <dbReference type="EMBL" id="CAH1132266.1"/>
    </source>
</evidence>
<dbReference type="CDD" id="cd05236">
    <property type="entry name" value="FAR-N_SDR_e"/>
    <property type="match status" value="1"/>
</dbReference>
<keyword evidence="13" id="KW-1185">Reference proteome</keyword>
<dbReference type="Pfam" id="PF07993">
    <property type="entry name" value="NAD_binding_4"/>
    <property type="match status" value="1"/>
</dbReference>
<name>A0A9P0DJ88_9CUCU</name>
<dbReference type="GO" id="GO:0080019">
    <property type="term" value="F:alcohol-forming very long-chain fatty acyl-CoA reductase activity"/>
    <property type="evidence" value="ECO:0007669"/>
    <property type="project" value="InterPro"/>
</dbReference>
<evidence type="ECO:0000313" key="13">
    <source>
        <dbReference type="Proteomes" id="UP001152799"/>
    </source>
</evidence>
<comment type="similarity">
    <text evidence="2 10">Belongs to the fatty acyl-CoA reductase family.</text>
</comment>
<sequence length="465" mass="52892">MTKYLFRISDCFLTFIYHINIAPARTDNFRLTFSAFLLQIMDPNLLPAVLRTTLPPKLEKIKNGSYTENDNDYPIHLYLKENDIRVQEDGSDIIQFLKRKNLLITGATGFLGKLLLEKLLRCCKDIGTIYVVIRTKKGVDPQSRLEDFLNNWVFCKLSQIRPNYKDNVVGISGDFEFDGLGLSNESRGILTENVNIIYHVAATVRFDEPLKRAVKINIEGSQQIIQLAKECKKLDVFVHISTAYSNCQEKLIKEDFYPPHIDPYKLMLMTKELPDDILEKITPGMLQSIPNTYLYTKQISEDLVKREAVGLPACIQRPAIVIASAKEPIRSWVDNIYGPVGVMQGAAIGLLHISPVNANGIAECVPADFVINNCIAASYKTVKERKLGQIPIYNFTSSNSNPLHWKDLLYIVKKIGSKILVSKVFFKFTSCWSWYYIVSFLLHTIPAVIIDFVLERLGKKPLYVL</sequence>
<dbReference type="PANTHER" id="PTHR11011">
    <property type="entry name" value="MALE STERILITY PROTEIN 2-RELATED"/>
    <property type="match status" value="1"/>
</dbReference>
<feature type="domain" description="Thioester reductase (TE)" evidence="11">
    <location>
        <begin position="104"/>
        <end position="373"/>
    </location>
</feature>
<keyword evidence="8 10" id="KW-0472">Membrane</keyword>
<evidence type="ECO:0000256" key="1">
    <source>
        <dbReference type="ARBA" id="ARBA00004141"/>
    </source>
</evidence>
<dbReference type="GO" id="GO:0102965">
    <property type="term" value="F:alcohol-forming long-chain fatty acyl-CoA reductase activity"/>
    <property type="evidence" value="ECO:0007669"/>
    <property type="project" value="UniProtKB-EC"/>
</dbReference>
<evidence type="ECO:0000256" key="10">
    <source>
        <dbReference type="RuleBase" id="RU363097"/>
    </source>
</evidence>
<dbReference type="OrthoDB" id="429813at2759"/>
<dbReference type="GO" id="GO:0035336">
    <property type="term" value="P:long-chain fatty-acyl-CoA metabolic process"/>
    <property type="evidence" value="ECO:0007669"/>
    <property type="project" value="TreeGrafter"/>
</dbReference>
<dbReference type="AlphaFoldDB" id="A0A9P0DJ88"/>
<protein>
    <recommendedName>
        <fullName evidence="10">Fatty acyl-CoA reductase</fullName>
        <ecNumber evidence="10">1.2.1.84</ecNumber>
    </recommendedName>
</protein>
<dbReference type="Proteomes" id="UP001152799">
    <property type="component" value="Chromosome 6"/>
</dbReference>
<dbReference type="EMBL" id="OU892282">
    <property type="protein sequence ID" value="CAH1132266.1"/>
    <property type="molecule type" value="Genomic_DNA"/>
</dbReference>
<evidence type="ECO:0000256" key="9">
    <source>
        <dbReference type="ARBA" id="ARBA00052530"/>
    </source>
</evidence>
<keyword evidence="5 10" id="KW-0521">NADP</keyword>
<keyword evidence="7 10" id="KW-0443">Lipid metabolism</keyword>
<dbReference type="PANTHER" id="PTHR11011:SF60">
    <property type="entry name" value="FATTY ACYL-COA REDUCTASE-RELATED"/>
    <property type="match status" value="1"/>
</dbReference>
<evidence type="ECO:0000256" key="2">
    <source>
        <dbReference type="ARBA" id="ARBA00005928"/>
    </source>
</evidence>
<evidence type="ECO:0000259" key="11">
    <source>
        <dbReference type="Pfam" id="PF07993"/>
    </source>
</evidence>
<feature type="transmembrane region" description="Helical" evidence="10">
    <location>
        <begin position="432"/>
        <end position="454"/>
    </location>
</feature>
<dbReference type="FunFam" id="3.40.50.720:FF:000143">
    <property type="entry name" value="Fatty acyl-CoA reductase"/>
    <property type="match status" value="1"/>
</dbReference>
<reference evidence="12" key="1">
    <citation type="submission" date="2022-01" db="EMBL/GenBank/DDBJ databases">
        <authorList>
            <person name="King R."/>
        </authorList>
    </citation>
    <scope>NUCLEOTIDE SEQUENCE</scope>
</reference>
<dbReference type="SUPFAM" id="SSF51735">
    <property type="entry name" value="NAD(P)-binding Rossmann-fold domains"/>
    <property type="match status" value="1"/>
</dbReference>
<dbReference type="GO" id="GO:0005777">
    <property type="term" value="C:peroxisome"/>
    <property type="evidence" value="ECO:0007669"/>
    <property type="project" value="TreeGrafter"/>
</dbReference>
<evidence type="ECO:0000256" key="8">
    <source>
        <dbReference type="ARBA" id="ARBA00023136"/>
    </source>
</evidence>
<keyword evidence="4 10" id="KW-0812">Transmembrane</keyword>